<proteinExistence type="predicted"/>
<dbReference type="AlphaFoldDB" id="A0A9Q0MWZ3"/>
<feature type="region of interest" description="Disordered" evidence="1">
    <location>
        <begin position="127"/>
        <end position="146"/>
    </location>
</feature>
<sequence length="279" mass="31863">MIYIHLPSVNSRFKRFFINSIFFLVFPCVALCKCFNPSNDDIEQTESTWTRRVIQKELSSDGEQDDEMSRLLKMENEKLKSSSRACMGTSEYNSDSIFDSYNAEEEERDTCFVLAALTESKETLKMLKSQGSESDDASNDSPSHKHADQVVKSLLKARLVYRVLKCPIGNIEVSTKQMYSVRGFFLSINGKQYRFLTQAPLKQYWKIDSQVNEKYRSQNLISVNPPLKLNNVEFNRTYKNKLDVVETNDLSAAPPIDAPCLTILTVQNPGNNSGNFEKN</sequence>
<evidence type="ECO:0000256" key="2">
    <source>
        <dbReference type="SAM" id="SignalP"/>
    </source>
</evidence>
<reference evidence="3" key="1">
    <citation type="submission" date="2022-07" db="EMBL/GenBank/DDBJ databases">
        <authorList>
            <person name="Trinca V."/>
            <person name="Uliana J.V.C."/>
            <person name="Torres T.T."/>
            <person name="Ward R.J."/>
            <person name="Monesi N."/>
        </authorList>
    </citation>
    <scope>NUCLEOTIDE SEQUENCE</scope>
    <source>
        <strain evidence="3">HSMRA1968</strain>
        <tissue evidence="3">Whole embryos</tissue>
    </source>
</reference>
<comment type="caution">
    <text evidence="3">The sequence shown here is derived from an EMBL/GenBank/DDBJ whole genome shotgun (WGS) entry which is preliminary data.</text>
</comment>
<keyword evidence="4" id="KW-1185">Reference proteome</keyword>
<organism evidence="3 4">
    <name type="scientific">Pseudolycoriella hygida</name>
    <dbReference type="NCBI Taxonomy" id="35572"/>
    <lineage>
        <taxon>Eukaryota</taxon>
        <taxon>Metazoa</taxon>
        <taxon>Ecdysozoa</taxon>
        <taxon>Arthropoda</taxon>
        <taxon>Hexapoda</taxon>
        <taxon>Insecta</taxon>
        <taxon>Pterygota</taxon>
        <taxon>Neoptera</taxon>
        <taxon>Endopterygota</taxon>
        <taxon>Diptera</taxon>
        <taxon>Nematocera</taxon>
        <taxon>Sciaroidea</taxon>
        <taxon>Sciaridae</taxon>
        <taxon>Pseudolycoriella</taxon>
    </lineage>
</organism>
<gene>
    <name evidence="3" type="ORF">Bhyg_11472</name>
</gene>
<evidence type="ECO:0000313" key="4">
    <source>
        <dbReference type="Proteomes" id="UP001151699"/>
    </source>
</evidence>
<accession>A0A9Q0MWZ3</accession>
<dbReference type="EMBL" id="WJQU01000003">
    <property type="protein sequence ID" value="KAJ6638734.1"/>
    <property type="molecule type" value="Genomic_DNA"/>
</dbReference>
<evidence type="ECO:0000313" key="3">
    <source>
        <dbReference type="EMBL" id="KAJ6638734.1"/>
    </source>
</evidence>
<dbReference type="Proteomes" id="UP001151699">
    <property type="component" value="Chromosome X"/>
</dbReference>
<keyword evidence="2" id="KW-0732">Signal</keyword>
<feature type="signal peptide" evidence="2">
    <location>
        <begin position="1"/>
        <end position="32"/>
    </location>
</feature>
<dbReference type="OrthoDB" id="7765034at2759"/>
<evidence type="ECO:0000256" key="1">
    <source>
        <dbReference type="SAM" id="MobiDB-lite"/>
    </source>
</evidence>
<name>A0A9Q0MWZ3_9DIPT</name>
<feature type="chain" id="PRO_5040465555" evidence="2">
    <location>
        <begin position="33"/>
        <end position="279"/>
    </location>
</feature>
<protein>
    <submittedName>
        <fullName evidence="3">Uncharacterized protein</fullName>
    </submittedName>
</protein>